<dbReference type="Proteomes" id="UP001055811">
    <property type="component" value="Linkage Group LG04"/>
</dbReference>
<dbReference type="EMBL" id="CM042012">
    <property type="protein sequence ID" value="KAI3752387.1"/>
    <property type="molecule type" value="Genomic_DNA"/>
</dbReference>
<reference evidence="1 2" key="2">
    <citation type="journal article" date="2022" name="Mol. Ecol. Resour.">
        <title>The genomes of chicory, endive, great burdock and yacon provide insights into Asteraceae paleo-polyploidization history and plant inulin production.</title>
        <authorList>
            <person name="Fan W."/>
            <person name="Wang S."/>
            <person name="Wang H."/>
            <person name="Wang A."/>
            <person name="Jiang F."/>
            <person name="Liu H."/>
            <person name="Zhao H."/>
            <person name="Xu D."/>
            <person name="Zhang Y."/>
        </authorList>
    </citation>
    <scope>NUCLEOTIDE SEQUENCE [LARGE SCALE GENOMIC DNA]</scope>
    <source>
        <strain evidence="2">cv. Punajuju</strain>
        <tissue evidence="1">Leaves</tissue>
    </source>
</reference>
<accession>A0ACB9E0P6</accession>
<sequence>MQSNRILFAKKQYTVIWVVLQLCFDLIQEWILANPAASICTPQEASDFKETAIFQDYHGLPEFRTAIAKLYSTMDDGMMEIGGFVSIPGVAFHD</sequence>
<reference evidence="2" key="1">
    <citation type="journal article" date="2022" name="Mol. Ecol. Resour.">
        <title>The genomes of chicory, endive, great burdock and yacon provide insights into Asteraceae palaeo-polyploidization history and plant inulin production.</title>
        <authorList>
            <person name="Fan W."/>
            <person name="Wang S."/>
            <person name="Wang H."/>
            <person name="Wang A."/>
            <person name="Jiang F."/>
            <person name="Liu H."/>
            <person name="Zhao H."/>
            <person name="Xu D."/>
            <person name="Zhang Y."/>
        </authorList>
    </citation>
    <scope>NUCLEOTIDE SEQUENCE [LARGE SCALE GENOMIC DNA]</scope>
    <source>
        <strain evidence="2">cv. Punajuju</strain>
    </source>
</reference>
<proteinExistence type="predicted"/>
<gene>
    <name evidence="1" type="ORF">L2E82_24401</name>
</gene>
<organism evidence="1 2">
    <name type="scientific">Cichorium intybus</name>
    <name type="common">Chicory</name>
    <dbReference type="NCBI Taxonomy" id="13427"/>
    <lineage>
        <taxon>Eukaryota</taxon>
        <taxon>Viridiplantae</taxon>
        <taxon>Streptophyta</taxon>
        <taxon>Embryophyta</taxon>
        <taxon>Tracheophyta</taxon>
        <taxon>Spermatophyta</taxon>
        <taxon>Magnoliopsida</taxon>
        <taxon>eudicotyledons</taxon>
        <taxon>Gunneridae</taxon>
        <taxon>Pentapetalae</taxon>
        <taxon>asterids</taxon>
        <taxon>campanulids</taxon>
        <taxon>Asterales</taxon>
        <taxon>Asteraceae</taxon>
        <taxon>Cichorioideae</taxon>
        <taxon>Cichorieae</taxon>
        <taxon>Cichoriinae</taxon>
        <taxon>Cichorium</taxon>
    </lineage>
</organism>
<evidence type="ECO:0000313" key="2">
    <source>
        <dbReference type="Proteomes" id="UP001055811"/>
    </source>
</evidence>
<comment type="caution">
    <text evidence="1">The sequence shown here is derived from an EMBL/GenBank/DDBJ whole genome shotgun (WGS) entry which is preliminary data.</text>
</comment>
<keyword evidence="2" id="KW-1185">Reference proteome</keyword>
<name>A0ACB9E0P6_CICIN</name>
<protein>
    <submittedName>
        <fullName evidence="1">Uncharacterized protein</fullName>
    </submittedName>
</protein>
<evidence type="ECO:0000313" key="1">
    <source>
        <dbReference type="EMBL" id="KAI3752387.1"/>
    </source>
</evidence>